<dbReference type="NCBIfam" id="TIGR01737">
    <property type="entry name" value="FGAM_synth_I"/>
    <property type="match status" value="1"/>
</dbReference>
<dbReference type="PIRSF" id="PIRSF001586">
    <property type="entry name" value="FGAM_synth_I"/>
    <property type="match status" value="1"/>
</dbReference>
<dbReference type="GO" id="GO:0004642">
    <property type="term" value="F:phosphoribosylformylglycinamidine synthase activity"/>
    <property type="evidence" value="ECO:0007669"/>
    <property type="project" value="InterPro"/>
</dbReference>
<keyword evidence="5" id="KW-0378">Hydrolase</keyword>
<keyword evidence="6" id="KW-0067">ATP-binding</keyword>
<evidence type="ECO:0000256" key="5">
    <source>
        <dbReference type="ARBA" id="ARBA00022801"/>
    </source>
</evidence>
<evidence type="ECO:0000256" key="3">
    <source>
        <dbReference type="ARBA" id="ARBA00022741"/>
    </source>
</evidence>
<dbReference type="SMART" id="SM01211">
    <property type="entry name" value="GATase_5"/>
    <property type="match status" value="1"/>
</dbReference>
<dbReference type="SUPFAM" id="SSF52317">
    <property type="entry name" value="Class I glutamine amidotransferase-like"/>
    <property type="match status" value="1"/>
</dbReference>
<gene>
    <name evidence="8" type="ORF">UFOPK1683_00204</name>
</gene>
<organism evidence="8">
    <name type="scientific">freshwater metagenome</name>
    <dbReference type="NCBI Taxonomy" id="449393"/>
    <lineage>
        <taxon>unclassified sequences</taxon>
        <taxon>metagenomes</taxon>
        <taxon>ecological metagenomes</taxon>
    </lineage>
</organism>
<dbReference type="GO" id="GO:0006189">
    <property type="term" value="P:'de novo' IMP biosynthetic process"/>
    <property type="evidence" value="ECO:0007669"/>
    <property type="project" value="InterPro"/>
</dbReference>
<dbReference type="GO" id="GO:0016787">
    <property type="term" value="F:hydrolase activity"/>
    <property type="evidence" value="ECO:0007669"/>
    <property type="project" value="UniProtKB-KW"/>
</dbReference>
<dbReference type="PANTHER" id="PTHR47552">
    <property type="entry name" value="PHOSPHORIBOSYLFORMYLGLYCINAMIDINE SYNTHASE SUBUNIT PURQ"/>
    <property type="match status" value="1"/>
</dbReference>
<protein>
    <submittedName>
        <fullName evidence="8">Unannotated protein</fullName>
    </submittedName>
</protein>
<proteinExistence type="predicted"/>
<evidence type="ECO:0000256" key="6">
    <source>
        <dbReference type="ARBA" id="ARBA00022840"/>
    </source>
</evidence>
<dbReference type="EMBL" id="CAEZTL010000009">
    <property type="protein sequence ID" value="CAB4562533.1"/>
    <property type="molecule type" value="Genomic_DNA"/>
</dbReference>
<dbReference type="Gene3D" id="3.40.50.880">
    <property type="match status" value="1"/>
</dbReference>
<name>A0A6J6DKC7_9ZZZZ</name>
<keyword evidence="1" id="KW-0963">Cytoplasm</keyword>
<keyword evidence="4" id="KW-0658">Purine biosynthesis</keyword>
<dbReference type="AlphaFoldDB" id="A0A6J6DKC7"/>
<evidence type="ECO:0000256" key="4">
    <source>
        <dbReference type="ARBA" id="ARBA00022755"/>
    </source>
</evidence>
<dbReference type="GO" id="GO:0005524">
    <property type="term" value="F:ATP binding"/>
    <property type="evidence" value="ECO:0007669"/>
    <property type="project" value="UniProtKB-KW"/>
</dbReference>
<reference evidence="8" key="1">
    <citation type="submission" date="2020-05" db="EMBL/GenBank/DDBJ databases">
        <authorList>
            <person name="Chiriac C."/>
            <person name="Salcher M."/>
            <person name="Ghai R."/>
            <person name="Kavagutti S V."/>
        </authorList>
    </citation>
    <scope>NUCLEOTIDE SEQUENCE</scope>
</reference>
<accession>A0A6J6DKC7</accession>
<dbReference type="PROSITE" id="PS51273">
    <property type="entry name" value="GATASE_TYPE_1"/>
    <property type="match status" value="1"/>
</dbReference>
<sequence>MNSPHALVLTAPGTNRHPDVMFALQQAGATSTALNMHQLREQPHAIDTAQIVVVAGGFSFADALGAGRLFALELSEILGDSLLNAVQSGKPIIGICNGFQTLVRLGVLPGKHRAALGHNEVGGFQCSWISMKPTSKRSVWTQNLTEDIYCPIAHGEGRFTASDETLSHLRENDQIALTYSGRNPNGSCDDIAGICDETGFVLGLMPHPENHVVARQHPQFHRGHAHGLGLRLFEQGVAIARS</sequence>
<keyword evidence="7" id="KW-0315">Glutamine amidotransferase</keyword>
<dbReference type="InterPro" id="IPR010075">
    <property type="entry name" value="PRibForGlyAmidine_synth_PurQ"/>
</dbReference>
<evidence type="ECO:0000256" key="7">
    <source>
        <dbReference type="ARBA" id="ARBA00022962"/>
    </source>
</evidence>
<dbReference type="Pfam" id="PF13507">
    <property type="entry name" value="GATase_5"/>
    <property type="match status" value="1"/>
</dbReference>
<dbReference type="InterPro" id="IPR029062">
    <property type="entry name" value="Class_I_gatase-like"/>
</dbReference>
<evidence type="ECO:0000256" key="2">
    <source>
        <dbReference type="ARBA" id="ARBA00022598"/>
    </source>
</evidence>
<keyword evidence="3" id="KW-0547">Nucleotide-binding</keyword>
<evidence type="ECO:0000313" key="8">
    <source>
        <dbReference type="EMBL" id="CAB4562533.1"/>
    </source>
</evidence>
<evidence type="ECO:0000256" key="1">
    <source>
        <dbReference type="ARBA" id="ARBA00022490"/>
    </source>
</evidence>
<keyword evidence="2" id="KW-0436">Ligase</keyword>
<dbReference type="PANTHER" id="PTHR47552:SF1">
    <property type="entry name" value="PHOSPHORIBOSYLFORMYLGLYCINAMIDINE SYNTHASE SUBUNIT PURQ"/>
    <property type="match status" value="1"/>
</dbReference>